<evidence type="ECO:0000256" key="1">
    <source>
        <dbReference type="SAM" id="Phobius"/>
    </source>
</evidence>
<dbReference type="SUPFAM" id="SSF54523">
    <property type="entry name" value="Pili subunits"/>
    <property type="match status" value="1"/>
</dbReference>
<keyword evidence="1" id="KW-1133">Transmembrane helix</keyword>
<dbReference type="Gene3D" id="3.30.700.10">
    <property type="entry name" value="Glycoprotein, Type 4 Pilin"/>
    <property type="match status" value="1"/>
</dbReference>
<organism evidence="2 3">
    <name type="scientific">Archangium minus</name>
    <dbReference type="NCBI Taxonomy" id="83450"/>
    <lineage>
        <taxon>Bacteria</taxon>
        <taxon>Pseudomonadati</taxon>
        <taxon>Myxococcota</taxon>
        <taxon>Myxococcia</taxon>
        <taxon>Myxococcales</taxon>
        <taxon>Cystobacterineae</taxon>
        <taxon>Archangiaceae</taxon>
        <taxon>Archangium</taxon>
    </lineage>
</organism>
<proteinExistence type="predicted"/>
<gene>
    <name evidence="2" type="ORF">F0U60_09950</name>
</gene>
<keyword evidence="3" id="KW-1185">Reference proteome</keyword>
<dbReference type="NCBIfam" id="TIGR02532">
    <property type="entry name" value="IV_pilin_GFxxxE"/>
    <property type="match status" value="1"/>
</dbReference>
<accession>A0ABY9WNQ6</accession>
<sequence length="260" mass="27466">MKRTRRNSGFSLVEMSTVVGIIAILAALSFAALDVLPQRTRLTGGALEFAAAISSARSHAYGRNHRVVLLLNAGTEAIGNPIEYWVVVDPWSNMTATLKANPDWKTLNDLKPGPPAPAGSEYPLFDSGHFNPSVRVFDKGFVEAMGRVAHKGCTAELKGKIALARGPTEGTSTFPPPFCFVPNEKGCTFCTGGGTVPYRGAIFFEPDGTVSFTDALGNPPLNGDGSASISFRPMGGGGPESVQAVVITNTGIVRTFSAYR</sequence>
<keyword evidence="1" id="KW-0472">Membrane</keyword>
<protein>
    <submittedName>
        <fullName evidence="2">Prepilin-type N-terminal cleavage/methylation domain-containing protein</fullName>
    </submittedName>
</protein>
<evidence type="ECO:0000313" key="3">
    <source>
        <dbReference type="Proteomes" id="UP001611383"/>
    </source>
</evidence>
<dbReference type="RefSeq" id="WP_395817106.1">
    <property type="nucleotide sequence ID" value="NZ_CP043494.1"/>
</dbReference>
<reference evidence="2 3" key="1">
    <citation type="submission" date="2019-08" db="EMBL/GenBank/DDBJ databases">
        <title>Archangium and Cystobacter genomes.</title>
        <authorList>
            <person name="Chen I.-C.K."/>
            <person name="Wielgoss S."/>
        </authorList>
    </citation>
    <scope>NUCLEOTIDE SEQUENCE [LARGE SCALE GENOMIC DNA]</scope>
    <source>
        <strain evidence="2 3">Cbm 6</strain>
    </source>
</reference>
<dbReference type="Pfam" id="PF07963">
    <property type="entry name" value="N_methyl"/>
    <property type="match status" value="1"/>
</dbReference>
<keyword evidence="1" id="KW-0812">Transmembrane</keyword>
<dbReference type="InterPro" id="IPR045584">
    <property type="entry name" value="Pilin-like"/>
</dbReference>
<evidence type="ECO:0000313" key="2">
    <source>
        <dbReference type="EMBL" id="WNG44396.1"/>
    </source>
</evidence>
<dbReference type="Proteomes" id="UP001611383">
    <property type="component" value="Chromosome"/>
</dbReference>
<dbReference type="InterPro" id="IPR012902">
    <property type="entry name" value="N_methyl_site"/>
</dbReference>
<feature type="transmembrane region" description="Helical" evidence="1">
    <location>
        <begin position="12"/>
        <end position="33"/>
    </location>
</feature>
<dbReference type="EMBL" id="CP043494">
    <property type="protein sequence ID" value="WNG44396.1"/>
    <property type="molecule type" value="Genomic_DNA"/>
</dbReference>
<name>A0ABY9WNQ6_9BACT</name>
<dbReference type="PROSITE" id="PS00409">
    <property type="entry name" value="PROKAR_NTER_METHYL"/>
    <property type="match status" value="1"/>
</dbReference>